<keyword evidence="2" id="KW-0732">Signal</keyword>
<protein>
    <submittedName>
        <fullName evidence="4">S9 family peptidase</fullName>
    </submittedName>
</protein>
<evidence type="ECO:0000259" key="3">
    <source>
        <dbReference type="Pfam" id="PF00326"/>
    </source>
</evidence>
<dbReference type="SUPFAM" id="SSF82171">
    <property type="entry name" value="DPP6 N-terminal domain-like"/>
    <property type="match status" value="1"/>
</dbReference>
<dbReference type="GO" id="GO:0004252">
    <property type="term" value="F:serine-type endopeptidase activity"/>
    <property type="evidence" value="ECO:0007669"/>
    <property type="project" value="TreeGrafter"/>
</dbReference>
<dbReference type="KEGG" id="fop:FNB79_11450"/>
<sequence length="937" mass="106800">MKIIFTTLLVCCSLFSYAQKKALEQSDIGLWRTIDDETISPNGDFVMYTLNQGEKDLFLKIKDAKGKLIFEHDRAKNGIFTNDSKYALFTVNAWKDSITELKRKKVKKKDLPKDTLAIYNLASKDIAKIANVKSYKVPEKWSGYVAYVLEDVKQDKKKSKDSLSKDKVKDTIAKGKKKKGPKKVDKDNGYHLVLRNLITQKEDTIKYVTNFTFAKEGKRFGYTTTGETNTTAAGAYVINLENNQTTQVFSSHDQAKYYQLHFSDTGEKLGFIADLDSTKVQERPNALYVWKSGDATAQEIINNTSAPKGYRVSSDGRLSFSKNESKLYFGLATPSILKDTTLIDEEIVNVEVWTYNEPRLYTVQENNVKRDRKQSFQTVLHLDTNAIVQLGSTKYPNANIGDEGNANVALVSNPEPYELARQWTALRASDYALVNVNTGETKKIMTNIAGGMRLSPNAKYVYGYDLIDSTWVSYNINTGKELNLTKGKVFYNELNDTPNYPRSYGVAGWTENDAALLVYDRYDVWSINPDSGTMTKLTNGRASKTQYRYVELDDEARFLDTSSLWLFTTFNEDTKHSGYYAYNAKRKKGEQLVDGPYRYSKPIKALNNTDVIFTKESFTEFPNLRYSNLSFKKDIQISDANPQQKDYNWGTVELVNWTSLDGKPLTGMLVKPENFDPNKKYPMIVNFYEKSSDGLFRHKAPAYGRSTINYSFYASRGYLIFNPDIEYKDGYPGESAYNCLMPGVASLIAKGFVDQDNIGLQGHSWGGYQIAYLVTKTDLFKAVESGAPVPNMISAYGGIRWGTGLSRQFQYEHTQSRIGGTPWEYPMRYIENSPIFYLDKVNTPVLIMHNDADGHVPWYQGIEFFVGLRRLGKPSWLLNYNGEPHWPLQFQNRKDFNIRLAQFFDYYLKGAAKPMWMERGVPAIEKGINQGYELMEN</sequence>
<evidence type="ECO:0000256" key="1">
    <source>
        <dbReference type="ARBA" id="ARBA00022801"/>
    </source>
</evidence>
<evidence type="ECO:0000256" key="2">
    <source>
        <dbReference type="SAM" id="SignalP"/>
    </source>
</evidence>
<dbReference type="EMBL" id="CP041637">
    <property type="protein sequence ID" value="QDO94554.1"/>
    <property type="molecule type" value="Genomic_DNA"/>
</dbReference>
<keyword evidence="1" id="KW-0378">Hydrolase</keyword>
<dbReference type="OrthoDB" id="9812921at2"/>
<evidence type="ECO:0000313" key="4">
    <source>
        <dbReference type="EMBL" id="QDO94554.1"/>
    </source>
</evidence>
<reference evidence="4 5" key="1">
    <citation type="submission" date="2019-07" db="EMBL/GenBank/DDBJ databases">
        <title>Genome sequencing for Formosa sp. PS13.</title>
        <authorList>
            <person name="Park S.-J."/>
        </authorList>
    </citation>
    <scope>NUCLEOTIDE SEQUENCE [LARGE SCALE GENOMIC DNA]</scope>
    <source>
        <strain evidence="4 5">PS13</strain>
    </source>
</reference>
<feature type="signal peptide" evidence="2">
    <location>
        <begin position="1"/>
        <end position="18"/>
    </location>
</feature>
<dbReference type="Pfam" id="PF00326">
    <property type="entry name" value="Peptidase_S9"/>
    <property type="match status" value="1"/>
</dbReference>
<dbReference type="SUPFAM" id="SSF53474">
    <property type="entry name" value="alpha/beta-Hydrolases"/>
    <property type="match status" value="1"/>
</dbReference>
<dbReference type="Gene3D" id="3.40.50.1820">
    <property type="entry name" value="alpha/beta hydrolase"/>
    <property type="match status" value="1"/>
</dbReference>
<dbReference type="PANTHER" id="PTHR42776:SF4">
    <property type="entry name" value="ACYLAMINO-ACID-RELEASING ENZYME"/>
    <property type="match status" value="1"/>
</dbReference>
<dbReference type="Proteomes" id="UP000319209">
    <property type="component" value="Chromosome"/>
</dbReference>
<dbReference type="InterPro" id="IPR029058">
    <property type="entry name" value="AB_hydrolase_fold"/>
</dbReference>
<evidence type="ECO:0000313" key="5">
    <source>
        <dbReference type="Proteomes" id="UP000319209"/>
    </source>
</evidence>
<feature type="chain" id="PRO_5021923706" evidence="2">
    <location>
        <begin position="19"/>
        <end position="937"/>
    </location>
</feature>
<organism evidence="4 5">
    <name type="scientific">Formosa sediminum</name>
    <dbReference type="NCBI Taxonomy" id="2594004"/>
    <lineage>
        <taxon>Bacteria</taxon>
        <taxon>Pseudomonadati</taxon>
        <taxon>Bacteroidota</taxon>
        <taxon>Flavobacteriia</taxon>
        <taxon>Flavobacteriales</taxon>
        <taxon>Flavobacteriaceae</taxon>
        <taxon>Formosa</taxon>
    </lineage>
</organism>
<dbReference type="AlphaFoldDB" id="A0A516GSR3"/>
<dbReference type="PANTHER" id="PTHR42776">
    <property type="entry name" value="SERINE PEPTIDASE S9 FAMILY MEMBER"/>
    <property type="match status" value="1"/>
</dbReference>
<gene>
    <name evidence="4" type="ORF">FNB79_11450</name>
</gene>
<dbReference type="GO" id="GO:0006508">
    <property type="term" value="P:proteolysis"/>
    <property type="evidence" value="ECO:0007669"/>
    <property type="project" value="InterPro"/>
</dbReference>
<feature type="domain" description="Peptidase S9 prolyl oligopeptidase catalytic" evidence="3">
    <location>
        <begin position="740"/>
        <end position="909"/>
    </location>
</feature>
<keyword evidence="5" id="KW-1185">Reference proteome</keyword>
<dbReference type="InterPro" id="IPR001375">
    <property type="entry name" value="Peptidase_S9_cat"/>
</dbReference>
<name>A0A516GSR3_9FLAO</name>
<proteinExistence type="predicted"/>
<accession>A0A516GSR3</accession>
<dbReference type="RefSeq" id="WP_143381438.1">
    <property type="nucleotide sequence ID" value="NZ_CP041637.1"/>
</dbReference>